<dbReference type="AlphaFoldDB" id="A0A8H7BY09"/>
<feature type="region of interest" description="Disordered" evidence="10">
    <location>
        <begin position="401"/>
        <end position="467"/>
    </location>
</feature>
<evidence type="ECO:0000313" key="11">
    <source>
        <dbReference type="EMBL" id="KAF7732323.1"/>
    </source>
</evidence>
<evidence type="ECO:0000256" key="9">
    <source>
        <dbReference type="ARBA" id="ARBA00048940"/>
    </source>
</evidence>
<dbReference type="GO" id="GO:0006974">
    <property type="term" value="P:DNA damage response"/>
    <property type="evidence" value="ECO:0007669"/>
    <property type="project" value="UniProtKB-KW"/>
</dbReference>
<evidence type="ECO:0000256" key="10">
    <source>
        <dbReference type="SAM" id="MobiDB-lite"/>
    </source>
</evidence>
<dbReference type="InterPro" id="IPR016849">
    <property type="entry name" value="Rtt109"/>
</dbReference>
<proteinExistence type="predicted"/>
<evidence type="ECO:0000256" key="7">
    <source>
        <dbReference type="ARBA" id="ARBA00023163"/>
    </source>
</evidence>
<evidence type="ECO:0000256" key="1">
    <source>
        <dbReference type="ARBA" id="ARBA00004123"/>
    </source>
</evidence>
<dbReference type="SMART" id="SM01250">
    <property type="entry name" value="KAT11"/>
    <property type="match status" value="1"/>
</dbReference>
<keyword evidence="5" id="KW-0007">Acetylation</keyword>
<protein>
    <recommendedName>
        <fullName evidence="2">histone acetyltransferase</fullName>
        <ecNumber evidence="2">2.3.1.48</ecNumber>
    </recommendedName>
</protein>
<evidence type="ECO:0000256" key="2">
    <source>
        <dbReference type="ARBA" id="ARBA00013184"/>
    </source>
</evidence>
<sequence>MLSFEQNIRTVFESFAEGNTFDVYNLLTEPEVSNPSPWSQKNITHLRRRLILVTARKPTPVFACGIEIYEYEAVSQDDTTGPTIYISKVDTTGCSPVKNVTAQVIRAYLRSVGKASVYIFARSQPQYIFANSRKFAGKVPLSDRGLIRWWYKLLSDPELLREGKEEKQETEGTLKSWWRWLTGASKKGAIEDEEQTQEMENADAKPRAWWYVPGIDDKVAALREIGNTQEDMGIAWNYGYPYEPKAIAKQVIPQFEDDAKSRLLSNMCSFKKSEDEEEITVQDFWNLLGFTEECGSGKLTCFFTVNVGSSIVKEAAKEGVQGDTYTNLWNTLMESDYSSVETAQASTAVFIERWNELLPKWKPLSIDSKGPCESVSSEPAVQHKEKQEVTVNVLSNNLVKRKQVPENGNTLTEDSTNRKASLEDANTLPPDSIKRKSSLTSTKRKAAVEEPSQENIHPTTRAKRRAL</sequence>
<evidence type="ECO:0000256" key="5">
    <source>
        <dbReference type="ARBA" id="ARBA00022990"/>
    </source>
</evidence>
<comment type="subcellular location">
    <subcellularLocation>
        <location evidence="1">Nucleus</location>
    </subcellularLocation>
</comment>
<gene>
    <name evidence="11" type="ORF">EC973_005219</name>
</gene>
<evidence type="ECO:0000256" key="3">
    <source>
        <dbReference type="ARBA" id="ARBA00022679"/>
    </source>
</evidence>
<evidence type="ECO:0000256" key="8">
    <source>
        <dbReference type="ARBA" id="ARBA00023242"/>
    </source>
</evidence>
<dbReference type="InterPro" id="IPR013178">
    <property type="entry name" value="Histone_AcTrfase_Rtt109/CBP"/>
</dbReference>
<keyword evidence="12" id="KW-1185">Reference proteome</keyword>
<evidence type="ECO:0000313" key="12">
    <source>
        <dbReference type="Proteomes" id="UP000605846"/>
    </source>
</evidence>
<dbReference type="PROSITE" id="PS51728">
    <property type="entry name" value="RTT109_HAT"/>
    <property type="match status" value="1"/>
</dbReference>
<dbReference type="Pfam" id="PF08214">
    <property type="entry name" value="HAT_KAT11"/>
    <property type="match status" value="1"/>
</dbReference>
<dbReference type="EC" id="2.3.1.48" evidence="2"/>
<keyword evidence="8" id="KW-0539">Nucleus</keyword>
<feature type="region of interest" description="Disordered" evidence="10">
    <location>
        <begin position="367"/>
        <end position="388"/>
    </location>
</feature>
<reference evidence="11" key="1">
    <citation type="submission" date="2020-01" db="EMBL/GenBank/DDBJ databases">
        <title>Genome Sequencing of Three Apophysomyces-Like Fungal Strains Confirms a Novel Fungal Genus in the Mucoromycota with divergent Burkholderia-like Endosymbiotic Bacteria.</title>
        <authorList>
            <person name="Stajich J.E."/>
            <person name="Macias A.M."/>
            <person name="Carter-House D."/>
            <person name="Lovett B."/>
            <person name="Kasson L.R."/>
            <person name="Berry K."/>
            <person name="Grigoriev I."/>
            <person name="Chang Y."/>
            <person name="Spatafora J."/>
            <person name="Kasson M.T."/>
        </authorList>
    </citation>
    <scope>NUCLEOTIDE SEQUENCE</scope>
    <source>
        <strain evidence="11">NRRL A-21654</strain>
    </source>
</reference>
<dbReference type="OrthoDB" id="3361892at2759"/>
<keyword evidence="3" id="KW-0808">Transferase</keyword>
<dbReference type="GO" id="GO:0005634">
    <property type="term" value="C:nucleus"/>
    <property type="evidence" value="ECO:0007669"/>
    <property type="project" value="UniProtKB-SubCell"/>
</dbReference>
<dbReference type="EMBL" id="JABAYA010000003">
    <property type="protein sequence ID" value="KAF7732323.1"/>
    <property type="molecule type" value="Genomic_DNA"/>
</dbReference>
<dbReference type="GO" id="GO:0006355">
    <property type="term" value="P:regulation of DNA-templated transcription"/>
    <property type="evidence" value="ECO:0007669"/>
    <property type="project" value="InterPro"/>
</dbReference>
<dbReference type="GO" id="GO:0032931">
    <property type="term" value="F:histone H3K56 acetyltransferase activity"/>
    <property type="evidence" value="ECO:0007669"/>
    <property type="project" value="TreeGrafter"/>
</dbReference>
<keyword evidence="4" id="KW-0227">DNA damage</keyword>
<dbReference type="PANTHER" id="PTHR31571">
    <property type="entry name" value="ALTERED INHERITANCE OF MITOCHONDRIA PROTEIN 6"/>
    <property type="match status" value="1"/>
</dbReference>
<organism evidence="11 12">
    <name type="scientific">Apophysomyces ossiformis</name>
    <dbReference type="NCBI Taxonomy" id="679940"/>
    <lineage>
        <taxon>Eukaryota</taxon>
        <taxon>Fungi</taxon>
        <taxon>Fungi incertae sedis</taxon>
        <taxon>Mucoromycota</taxon>
        <taxon>Mucoromycotina</taxon>
        <taxon>Mucoromycetes</taxon>
        <taxon>Mucorales</taxon>
        <taxon>Mucorineae</taxon>
        <taxon>Mucoraceae</taxon>
        <taxon>Apophysomyces</taxon>
    </lineage>
</organism>
<dbReference type="Proteomes" id="UP000605846">
    <property type="component" value="Unassembled WGS sequence"/>
</dbReference>
<name>A0A8H7BY09_9FUNG</name>
<accession>A0A8H7BY09</accession>
<keyword evidence="6" id="KW-0805">Transcription regulation</keyword>
<comment type="caution">
    <text evidence="11">The sequence shown here is derived from an EMBL/GenBank/DDBJ whole genome shotgun (WGS) entry which is preliminary data.</text>
</comment>
<dbReference type="InterPro" id="IPR051236">
    <property type="entry name" value="HAT_RTT109-like"/>
</dbReference>
<comment type="catalytic activity">
    <reaction evidence="9">
        <text>L-lysyl-[histone] + acetyl-CoA = N(6)-acetyl-L-lysyl-[histone] + CoA + H(+)</text>
        <dbReference type="Rhea" id="RHEA:21992"/>
        <dbReference type="Rhea" id="RHEA-COMP:9845"/>
        <dbReference type="Rhea" id="RHEA-COMP:11338"/>
        <dbReference type="ChEBI" id="CHEBI:15378"/>
        <dbReference type="ChEBI" id="CHEBI:29969"/>
        <dbReference type="ChEBI" id="CHEBI:57287"/>
        <dbReference type="ChEBI" id="CHEBI:57288"/>
        <dbReference type="ChEBI" id="CHEBI:61930"/>
        <dbReference type="EC" id="2.3.1.48"/>
    </reaction>
    <physiologicalReaction direction="left-to-right" evidence="9">
        <dbReference type="Rhea" id="RHEA:21993"/>
    </physiologicalReaction>
</comment>
<evidence type="ECO:0000256" key="6">
    <source>
        <dbReference type="ARBA" id="ARBA00023015"/>
    </source>
</evidence>
<evidence type="ECO:0000256" key="4">
    <source>
        <dbReference type="ARBA" id="ARBA00022763"/>
    </source>
</evidence>
<keyword evidence="7" id="KW-0804">Transcription</keyword>
<dbReference type="PANTHER" id="PTHR31571:SF2">
    <property type="entry name" value="HISTONE ACETYLTRANSFERASE RTT109"/>
    <property type="match status" value="1"/>
</dbReference>